<dbReference type="RefSeq" id="WP_175208654.1">
    <property type="nucleotide sequence ID" value="NZ_CADILG010000031.1"/>
</dbReference>
<organism evidence="2 3">
    <name type="scientific">Achromobacter anxifer</name>
    <dbReference type="NCBI Taxonomy" id="1287737"/>
    <lineage>
        <taxon>Bacteria</taxon>
        <taxon>Pseudomonadati</taxon>
        <taxon>Pseudomonadota</taxon>
        <taxon>Betaproteobacteria</taxon>
        <taxon>Burkholderiales</taxon>
        <taxon>Alcaligenaceae</taxon>
        <taxon>Achromobacter</taxon>
    </lineage>
</organism>
<feature type="transmembrane region" description="Helical" evidence="1">
    <location>
        <begin position="99"/>
        <end position="120"/>
    </location>
</feature>
<accession>A0A6S7E322</accession>
<protein>
    <submittedName>
        <fullName evidence="2">Uncharacterized protein</fullName>
    </submittedName>
</protein>
<evidence type="ECO:0000313" key="3">
    <source>
        <dbReference type="Proteomes" id="UP000494117"/>
    </source>
</evidence>
<sequence length="136" mass="14295">MDPRAQQIRAYGLSFALLAGAFRFLGWLNGGAALILTGFSLGVVGGDIAPPDVQLPLALLLGGLLAACLGVLFAYLAQVSLLRQGYTGHLTRAHWPAQILGMLCYLLSALAFCAACWTAVGQSVTDTPLTTAYARR</sequence>
<keyword evidence="1" id="KW-0472">Membrane</keyword>
<reference evidence="2 3" key="1">
    <citation type="submission" date="2020-04" db="EMBL/GenBank/DDBJ databases">
        <authorList>
            <person name="De Canck E."/>
        </authorList>
    </citation>
    <scope>NUCLEOTIDE SEQUENCE [LARGE SCALE GENOMIC DNA]</scope>
    <source>
        <strain evidence="2 3">LMG 26858</strain>
    </source>
</reference>
<keyword evidence="3" id="KW-1185">Reference proteome</keyword>
<dbReference type="AlphaFoldDB" id="A0A6S7E322"/>
<keyword evidence="1" id="KW-0812">Transmembrane</keyword>
<keyword evidence="1" id="KW-1133">Transmembrane helix</keyword>
<dbReference type="EMBL" id="CADILG010000031">
    <property type="protein sequence ID" value="CAB3893768.1"/>
    <property type="molecule type" value="Genomic_DNA"/>
</dbReference>
<evidence type="ECO:0000256" key="1">
    <source>
        <dbReference type="SAM" id="Phobius"/>
    </source>
</evidence>
<feature type="transmembrane region" description="Helical" evidence="1">
    <location>
        <begin position="57"/>
        <end position="78"/>
    </location>
</feature>
<gene>
    <name evidence="2" type="ORF">LMG26858_03867</name>
</gene>
<name>A0A6S7E322_9BURK</name>
<dbReference type="Proteomes" id="UP000494117">
    <property type="component" value="Unassembled WGS sequence"/>
</dbReference>
<evidence type="ECO:0000313" key="2">
    <source>
        <dbReference type="EMBL" id="CAB3893768.1"/>
    </source>
</evidence>
<feature type="transmembrane region" description="Helical" evidence="1">
    <location>
        <begin position="12"/>
        <end position="37"/>
    </location>
</feature>
<proteinExistence type="predicted"/>